<evidence type="ECO:0008006" key="2">
    <source>
        <dbReference type="Google" id="ProtNLM"/>
    </source>
</evidence>
<dbReference type="AlphaFoldDB" id="A0AB39SWM5"/>
<dbReference type="EMBL" id="CP163444">
    <property type="protein sequence ID" value="XDQ71306.1"/>
    <property type="molecule type" value="Genomic_DNA"/>
</dbReference>
<protein>
    <recommendedName>
        <fullName evidence="2">DUF4760 domain-containing protein</fullName>
    </recommendedName>
</protein>
<name>A0AB39SWM5_9ACTN</name>
<sequence length="173" mass="19842">MTAAIITASASIVVAVLAFLLTQRAQIRQERRQARLARINSQLRELYGPLNTLIESNERVWEALRVSFLPAQDERDPTANSSEWQRWRDQALVPTNRRMRDLIIERADLIVEPEVPHPLRDFCAHVLALEISILEEAEGLHRRALIAHPGSAFNEYVQGSFDRLKKEQEKLLA</sequence>
<evidence type="ECO:0000313" key="1">
    <source>
        <dbReference type="EMBL" id="XDQ71306.1"/>
    </source>
</evidence>
<reference evidence="1" key="1">
    <citation type="submission" date="2024-07" db="EMBL/GenBank/DDBJ databases">
        <authorList>
            <person name="Yu S.T."/>
        </authorList>
    </citation>
    <scope>NUCLEOTIDE SEQUENCE</scope>
    <source>
        <strain evidence="1">R44</strain>
    </source>
</reference>
<gene>
    <name evidence="1" type="ORF">AB5J54_12560</name>
</gene>
<organism evidence="1">
    <name type="scientific">Streptomyces sp. R44</name>
    <dbReference type="NCBI Taxonomy" id="3238633"/>
    <lineage>
        <taxon>Bacteria</taxon>
        <taxon>Bacillati</taxon>
        <taxon>Actinomycetota</taxon>
        <taxon>Actinomycetes</taxon>
        <taxon>Kitasatosporales</taxon>
        <taxon>Streptomycetaceae</taxon>
        <taxon>Streptomyces</taxon>
    </lineage>
</organism>
<proteinExistence type="predicted"/>
<accession>A0AB39SWM5</accession>
<dbReference type="RefSeq" id="WP_369144010.1">
    <property type="nucleotide sequence ID" value="NZ_CP163444.1"/>
</dbReference>